<dbReference type="Pfam" id="PF09339">
    <property type="entry name" value="HTH_IclR"/>
    <property type="match status" value="1"/>
</dbReference>
<evidence type="ECO:0000256" key="1">
    <source>
        <dbReference type="ARBA" id="ARBA00023015"/>
    </source>
</evidence>
<organism evidence="4 5">
    <name type="scientific">Halomonas cerina</name>
    <dbReference type="NCBI Taxonomy" id="447424"/>
    <lineage>
        <taxon>Bacteria</taxon>
        <taxon>Pseudomonadati</taxon>
        <taxon>Pseudomonadota</taxon>
        <taxon>Gammaproteobacteria</taxon>
        <taxon>Oceanospirillales</taxon>
        <taxon>Halomonadaceae</taxon>
        <taxon>Halomonas</taxon>
    </lineage>
</organism>
<dbReference type="SUPFAM" id="SSF55781">
    <property type="entry name" value="GAF domain-like"/>
    <property type="match status" value="1"/>
</dbReference>
<keyword evidence="2" id="KW-0804">Transcription</keyword>
<dbReference type="PANTHER" id="PTHR30136">
    <property type="entry name" value="HELIX-TURN-HELIX TRANSCRIPTIONAL REGULATOR, ICLR FAMILY"/>
    <property type="match status" value="1"/>
</dbReference>
<dbReference type="EMBL" id="JACHXP010000001">
    <property type="protein sequence ID" value="MBB3188866.1"/>
    <property type="molecule type" value="Genomic_DNA"/>
</dbReference>
<evidence type="ECO:0000256" key="2">
    <source>
        <dbReference type="ARBA" id="ARBA00023163"/>
    </source>
</evidence>
<evidence type="ECO:0000259" key="3">
    <source>
        <dbReference type="PROSITE" id="PS51077"/>
    </source>
</evidence>
<proteinExistence type="predicted"/>
<evidence type="ECO:0000313" key="5">
    <source>
        <dbReference type="Proteomes" id="UP000547614"/>
    </source>
</evidence>
<dbReference type="Gene3D" id="1.10.10.10">
    <property type="entry name" value="Winged helix-like DNA-binding domain superfamily/Winged helix DNA-binding domain"/>
    <property type="match status" value="1"/>
</dbReference>
<name>A0A839V8H7_9GAMM</name>
<dbReference type="PANTHER" id="PTHR30136:SF39">
    <property type="entry name" value="TRANSCRIPTIONAL REGULATORY PROTEIN"/>
    <property type="match status" value="1"/>
</dbReference>
<feature type="domain" description="HTH iclR-type" evidence="3">
    <location>
        <begin position="6"/>
        <end position="67"/>
    </location>
</feature>
<dbReference type="GO" id="GO:0003700">
    <property type="term" value="F:DNA-binding transcription factor activity"/>
    <property type="evidence" value="ECO:0007669"/>
    <property type="project" value="TreeGrafter"/>
</dbReference>
<dbReference type="InterPro" id="IPR036388">
    <property type="entry name" value="WH-like_DNA-bd_sf"/>
</dbReference>
<evidence type="ECO:0000313" key="4">
    <source>
        <dbReference type="EMBL" id="MBB3188866.1"/>
    </source>
</evidence>
<dbReference type="RefSeq" id="WP_183323404.1">
    <property type="nucleotide sequence ID" value="NZ_JACHXP010000001.1"/>
</dbReference>
<dbReference type="GO" id="GO:0045892">
    <property type="term" value="P:negative regulation of DNA-templated transcription"/>
    <property type="evidence" value="ECO:0007669"/>
    <property type="project" value="TreeGrafter"/>
</dbReference>
<dbReference type="SUPFAM" id="SSF46785">
    <property type="entry name" value="Winged helix' DNA-binding domain"/>
    <property type="match status" value="1"/>
</dbReference>
<dbReference type="Proteomes" id="UP000547614">
    <property type="component" value="Unassembled WGS sequence"/>
</dbReference>
<dbReference type="InterPro" id="IPR029016">
    <property type="entry name" value="GAF-like_dom_sf"/>
</dbReference>
<keyword evidence="5" id="KW-1185">Reference proteome</keyword>
<dbReference type="AlphaFoldDB" id="A0A839V8H7"/>
<dbReference type="SMART" id="SM00346">
    <property type="entry name" value="HTH_ICLR"/>
    <property type="match status" value="1"/>
</dbReference>
<dbReference type="GO" id="GO:0003677">
    <property type="term" value="F:DNA binding"/>
    <property type="evidence" value="ECO:0007669"/>
    <property type="project" value="InterPro"/>
</dbReference>
<dbReference type="InterPro" id="IPR050707">
    <property type="entry name" value="HTH_MetabolicPath_Reg"/>
</dbReference>
<dbReference type="PROSITE" id="PS51077">
    <property type="entry name" value="HTH_ICLR"/>
    <property type="match status" value="1"/>
</dbReference>
<dbReference type="InterPro" id="IPR005471">
    <property type="entry name" value="Tscrpt_reg_IclR_N"/>
</dbReference>
<dbReference type="InterPro" id="IPR036390">
    <property type="entry name" value="WH_DNA-bd_sf"/>
</dbReference>
<comment type="caution">
    <text evidence="4">The sequence shown here is derived from an EMBL/GenBank/DDBJ whole genome shotgun (WGS) entry which is preliminary data.</text>
</comment>
<reference evidence="4 5" key="1">
    <citation type="submission" date="2020-08" db="EMBL/GenBank/DDBJ databases">
        <title>Genomic Encyclopedia of Type Strains, Phase III (KMG-III): the genomes of soil and plant-associated and newly described type strains.</title>
        <authorList>
            <person name="Whitman W."/>
        </authorList>
    </citation>
    <scope>NUCLEOTIDE SEQUENCE [LARGE SCALE GENOMIC DNA]</scope>
    <source>
        <strain evidence="4 5">CECT 7282</strain>
    </source>
</reference>
<accession>A0A839V8H7</accession>
<keyword evidence="1" id="KW-0805">Transcription regulation</keyword>
<protein>
    <recommendedName>
        <fullName evidence="3">HTH iclR-type domain-containing protein</fullName>
    </recommendedName>
</protein>
<gene>
    <name evidence="4" type="ORF">FHR94_000084</name>
</gene>
<dbReference type="Gene3D" id="3.30.450.40">
    <property type="match status" value="1"/>
</dbReference>
<sequence>MAQDRVEAVERALTVLEVFDSPREAFTLADLAQATGYYKSTLLRLLGSLARYDYVQRGSDGRWRLGHSPVRLARRHVPSRQLAARVQPLLDRLAAETGETAALLEAHPGEVECRLVALPATALRHDLRPGSRWPVSEQDDPRPVLPGGAMEYLALANGPDAPPLWLSLSGPAGRQSATRLRQALQEAAAVLEAPPADEETIS</sequence>